<evidence type="ECO:0008006" key="3">
    <source>
        <dbReference type="Google" id="ProtNLM"/>
    </source>
</evidence>
<name>A0AAD9TLU6_9ROSI</name>
<dbReference type="Proteomes" id="UP001280121">
    <property type="component" value="Unassembled WGS sequence"/>
</dbReference>
<dbReference type="AlphaFoldDB" id="A0AAD9TLU6"/>
<comment type="caution">
    <text evidence="1">The sequence shown here is derived from an EMBL/GenBank/DDBJ whole genome shotgun (WGS) entry which is preliminary data.</text>
</comment>
<protein>
    <recommendedName>
        <fullName evidence="3">MULE transposase domain-containing protein</fullName>
    </recommendedName>
</protein>
<organism evidence="1 2">
    <name type="scientific">Dipteronia dyeriana</name>
    <dbReference type="NCBI Taxonomy" id="168575"/>
    <lineage>
        <taxon>Eukaryota</taxon>
        <taxon>Viridiplantae</taxon>
        <taxon>Streptophyta</taxon>
        <taxon>Embryophyta</taxon>
        <taxon>Tracheophyta</taxon>
        <taxon>Spermatophyta</taxon>
        <taxon>Magnoliopsida</taxon>
        <taxon>eudicotyledons</taxon>
        <taxon>Gunneridae</taxon>
        <taxon>Pentapetalae</taxon>
        <taxon>rosids</taxon>
        <taxon>malvids</taxon>
        <taxon>Sapindales</taxon>
        <taxon>Sapindaceae</taxon>
        <taxon>Hippocastanoideae</taxon>
        <taxon>Acereae</taxon>
        <taxon>Dipteronia</taxon>
    </lineage>
</organism>
<dbReference type="EMBL" id="JANJYI010000008">
    <property type="protein sequence ID" value="KAK2638172.1"/>
    <property type="molecule type" value="Genomic_DNA"/>
</dbReference>
<accession>A0AAD9TLU6</accession>
<proteinExistence type="predicted"/>
<sequence length="95" mass="11371">MHIELEETGRITFMTDRQKRVLDAMERFWSRSSNKYCVRHVIANLQSRFKGQLSGMYVWNVANSSCKNAFIEEMTKLEKVNERAYDWIIHIQLKN</sequence>
<evidence type="ECO:0000313" key="1">
    <source>
        <dbReference type="EMBL" id="KAK2638172.1"/>
    </source>
</evidence>
<reference evidence="1" key="1">
    <citation type="journal article" date="2023" name="Plant J.">
        <title>Genome sequences and population genomics provide insights into the demographic history, inbreeding, and mutation load of two 'living fossil' tree species of Dipteronia.</title>
        <authorList>
            <person name="Feng Y."/>
            <person name="Comes H.P."/>
            <person name="Chen J."/>
            <person name="Zhu S."/>
            <person name="Lu R."/>
            <person name="Zhang X."/>
            <person name="Li P."/>
            <person name="Qiu J."/>
            <person name="Olsen K.M."/>
            <person name="Qiu Y."/>
        </authorList>
    </citation>
    <scope>NUCLEOTIDE SEQUENCE</scope>
    <source>
        <strain evidence="1">KIB01</strain>
    </source>
</reference>
<keyword evidence="2" id="KW-1185">Reference proteome</keyword>
<evidence type="ECO:0000313" key="2">
    <source>
        <dbReference type="Proteomes" id="UP001280121"/>
    </source>
</evidence>
<gene>
    <name evidence="1" type="ORF">Ddye_025967</name>
</gene>